<dbReference type="AlphaFoldDB" id="A0A0G3HID5"/>
<evidence type="ECO:0000313" key="1">
    <source>
        <dbReference type="EMBL" id="AKK10902.1"/>
    </source>
</evidence>
<dbReference type="Pfam" id="PF10739">
    <property type="entry name" value="DUF2550"/>
    <property type="match status" value="1"/>
</dbReference>
<dbReference type="EMBL" id="CP011546">
    <property type="protein sequence ID" value="AKK10902.1"/>
    <property type="molecule type" value="Genomic_DNA"/>
</dbReference>
<dbReference type="OrthoDB" id="4793422at2"/>
<organism evidence="1 2">
    <name type="scientific">Corynebacterium uterequi</name>
    <dbReference type="NCBI Taxonomy" id="1072256"/>
    <lineage>
        <taxon>Bacteria</taxon>
        <taxon>Bacillati</taxon>
        <taxon>Actinomycetota</taxon>
        <taxon>Actinomycetes</taxon>
        <taxon>Mycobacteriales</taxon>
        <taxon>Corynebacteriaceae</taxon>
        <taxon>Corynebacterium</taxon>
    </lineage>
</organism>
<keyword evidence="2" id="KW-1185">Reference proteome</keyword>
<proteinExistence type="predicted"/>
<gene>
    <name evidence="1" type="ORF">CUTER_04485</name>
</gene>
<name>A0A0G3HID5_9CORY</name>
<dbReference type="Proteomes" id="UP000035548">
    <property type="component" value="Chromosome"/>
</dbReference>
<dbReference type="RefSeq" id="WP_047259396.1">
    <property type="nucleotide sequence ID" value="NZ_CP011546.1"/>
</dbReference>
<reference evidence="2" key="2">
    <citation type="submission" date="2015-05" db="EMBL/GenBank/DDBJ databases">
        <title>Complete genome sequence of Corynebacterium uterequi DSM 45634, isolated from the uterus of a maiden mare.</title>
        <authorList>
            <person name="Ruckert C."/>
            <person name="Albersmeier A."/>
            <person name="Winkler A."/>
            <person name="Tauch A."/>
        </authorList>
    </citation>
    <scope>NUCLEOTIDE SEQUENCE [LARGE SCALE GENOMIC DNA]</scope>
    <source>
        <strain evidence="2">DSM 45634</strain>
    </source>
</reference>
<dbReference type="PATRIC" id="fig|1072256.5.peg.891"/>
<sequence>MRFAIVLVVGLVLVAVALAAWRFLIVRSQGTGGLFRTSSTGVWGTWHYALLRYSGDELLIYRLTSLLPAADIVLHRTFLSIKSHRRPQSGELDVIDPDTVLITIEHGQRQYEFALEHHAAKAIIAWVESAPSERQERRDHRALLMKARRQRGR</sequence>
<accession>A0A0G3HID5</accession>
<dbReference type="STRING" id="1072256.CUTER_04485"/>
<evidence type="ECO:0000313" key="2">
    <source>
        <dbReference type="Proteomes" id="UP000035548"/>
    </source>
</evidence>
<dbReference type="InterPro" id="IPR019675">
    <property type="entry name" value="DUF2550"/>
</dbReference>
<protein>
    <submittedName>
        <fullName evidence="1">Putative DUF2550 family protein</fullName>
    </submittedName>
</protein>
<reference evidence="1 2" key="1">
    <citation type="journal article" date="2015" name="Genome Announc.">
        <title>Virulence Factor Genes Detected in the Complete Genome Sequence of Corynebacterium uterequi DSM 45634, Isolated from the Uterus of a Maiden Mare.</title>
        <authorList>
            <person name="Ruckert C."/>
            <person name="Kriete M."/>
            <person name="Jaenicke S."/>
            <person name="Winkler A."/>
            <person name="Tauch A."/>
        </authorList>
    </citation>
    <scope>NUCLEOTIDE SEQUENCE [LARGE SCALE GENOMIC DNA]</scope>
    <source>
        <strain evidence="1 2">DSM 45634</strain>
    </source>
</reference>
<dbReference type="KEGG" id="cut:CUTER_04485"/>